<accession>A0A1I1LHC6</accession>
<reference evidence="2 3" key="1">
    <citation type="submission" date="2016-10" db="EMBL/GenBank/DDBJ databases">
        <authorList>
            <person name="de Groot N.N."/>
        </authorList>
    </citation>
    <scope>NUCLEOTIDE SEQUENCE [LARGE SCALE GENOMIC DNA]</scope>
    <source>
        <strain evidence="2 3">DSM 22900</strain>
    </source>
</reference>
<evidence type="ECO:0000256" key="1">
    <source>
        <dbReference type="SAM" id="SignalP"/>
    </source>
</evidence>
<dbReference type="Proteomes" id="UP000199577">
    <property type="component" value="Unassembled WGS sequence"/>
</dbReference>
<feature type="signal peptide" evidence="1">
    <location>
        <begin position="1"/>
        <end position="19"/>
    </location>
</feature>
<dbReference type="NCBIfam" id="TIGR03519">
    <property type="entry name" value="T9SS_PorP_fam"/>
    <property type="match status" value="1"/>
</dbReference>
<organism evidence="2 3">
    <name type="scientific">Parapedobacter composti</name>
    <dbReference type="NCBI Taxonomy" id="623281"/>
    <lineage>
        <taxon>Bacteria</taxon>
        <taxon>Pseudomonadati</taxon>
        <taxon>Bacteroidota</taxon>
        <taxon>Sphingobacteriia</taxon>
        <taxon>Sphingobacteriales</taxon>
        <taxon>Sphingobacteriaceae</taxon>
        <taxon>Parapedobacter</taxon>
    </lineage>
</organism>
<proteinExistence type="predicted"/>
<dbReference type="EMBL" id="FOLL01000021">
    <property type="protein sequence ID" value="SFC72587.1"/>
    <property type="molecule type" value="Genomic_DNA"/>
</dbReference>
<dbReference type="AlphaFoldDB" id="A0A1I1LHC6"/>
<sequence length="320" mass="35424">MKKYFFLLLITASTAQVSAQQVAQYSQYMFNGLYINPAYAGYRGPVNFHTYFRSQWTGMPDGPQTLALAADMRAASDNVGLGFNLMSDRVGLEKRIYAYANYAYRLRVGWDPEDRLAFGLGLGVIHSGFDNARARTTDPEAVNIENSFLPDARFGIHYSTSRFFAGVGVDNLISNLIFNEGNSSTRIPPVTQYYFNGGGIVPLATDILLKPSVLVKTAHNAGRRAWTTDFNAAAIFADQFTLGLSYRTALSNGQRLSDGLRRPNSVIALAEFVAAGQFRIGYSFDYALNKISNQVGSTHEISLGYSLIKGTQRVRTPRYF</sequence>
<keyword evidence="1" id="KW-0732">Signal</keyword>
<dbReference type="OrthoDB" id="1493187at2"/>
<name>A0A1I1LHC6_9SPHI</name>
<protein>
    <submittedName>
        <fullName evidence="2">Type IX secretion system membrane protein, PorP/SprF family</fullName>
    </submittedName>
</protein>
<evidence type="ECO:0000313" key="3">
    <source>
        <dbReference type="Proteomes" id="UP000199577"/>
    </source>
</evidence>
<dbReference type="Pfam" id="PF11751">
    <property type="entry name" value="PorP_SprF"/>
    <property type="match status" value="1"/>
</dbReference>
<evidence type="ECO:0000313" key="2">
    <source>
        <dbReference type="EMBL" id="SFC72587.1"/>
    </source>
</evidence>
<keyword evidence="3" id="KW-1185">Reference proteome</keyword>
<gene>
    <name evidence="2" type="ORF">SAMN05421747_12146</name>
</gene>
<feature type="chain" id="PRO_5011623702" evidence="1">
    <location>
        <begin position="20"/>
        <end position="320"/>
    </location>
</feature>
<dbReference type="RefSeq" id="WP_090974873.1">
    <property type="nucleotide sequence ID" value="NZ_FOLL01000021.1"/>
</dbReference>
<dbReference type="InterPro" id="IPR019861">
    <property type="entry name" value="PorP/SprF_Bacteroidetes"/>
</dbReference>
<dbReference type="STRING" id="623281.SAMN05421747_12146"/>